<dbReference type="PANTHER" id="PTHR13932">
    <property type="entry name" value="COPROPORPHYRINIGEN III OXIDASE"/>
    <property type="match status" value="1"/>
</dbReference>
<dbReference type="GO" id="GO:0006779">
    <property type="term" value="P:porphyrin-containing compound biosynthetic process"/>
    <property type="evidence" value="ECO:0007669"/>
    <property type="project" value="InterPro"/>
</dbReference>
<keyword evidence="9" id="KW-0963">Cytoplasm</keyword>
<evidence type="ECO:0000256" key="9">
    <source>
        <dbReference type="RuleBase" id="RU364116"/>
    </source>
</evidence>
<dbReference type="SFLD" id="SFLDF00562">
    <property type="entry name" value="HemN-like__clustered_with_heat"/>
    <property type="match status" value="1"/>
</dbReference>
<keyword evidence="6 9" id="KW-0408">Iron</keyword>
<dbReference type="NCBIfam" id="TIGR00539">
    <property type="entry name" value="hemN_rel"/>
    <property type="match status" value="1"/>
</dbReference>
<dbReference type="InterPro" id="IPR058240">
    <property type="entry name" value="rSAM_sf"/>
</dbReference>
<dbReference type="Pfam" id="PF06969">
    <property type="entry name" value="HemN_C"/>
    <property type="match status" value="1"/>
</dbReference>
<comment type="similarity">
    <text evidence="1">Belongs to the anaerobic coproporphyrinogen-III oxidase family. HemW subfamily.</text>
</comment>
<dbReference type="GO" id="GO:0005737">
    <property type="term" value="C:cytoplasm"/>
    <property type="evidence" value="ECO:0007669"/>
    <property type="project" value="UniProtKB-SubCell"/>
</dbReference>
<dbReference type="GO" id="GO:0051539">
    <property type="term" value="F:4 iron, 4 sulfur cluster binding"/>
    <property type="evidence" value="ECO:0007669"/>
    <property type="project" value="UniProtKB-UniRule"/>
</dbReference>
<proteinExistence type="inferred from homology"/>
<sequence>MVQAAYLHIPFCEQICHYCDFNKVFLKGQPVDEYLQYMDTEMKHTIEAYPPSSLKSIFVGGGTPTVLNVNQLELFLSSINHYLKPRSKTFEFTFEANPGDLTEDKLKLMLDSGVNRISFGVQTFNDELLKAIGRTHRRDDVFHTIEMAKHVGFKNISIDLMYALPHQTIESFQESLNLAFSLDVEHVSAYSLIVEPKTVFYNLMRKGKLHLPSQENEAKMYEILMSEMEKHGFHQYEISNFSKEGFESRHNLTYWNNEEYYGIGAGAHSYVAEKRISNAGPIKKYMSAIDEHGFPYVEKHTVTVKEKMEEELFLGLRKTTGVSISHFHEKFSVSIFDVFASQIKEQKEKGLLEEKDDFIRLTHKGKFLGNEVFQAFLI</sequence>
<evidence type="ECO:0000256" key="5">
    <source>
        <dbReference type="ARBA" id="ARBA00022723"/>
    </source>
</evidence>
<dbReference type="SFLD" id="SFLDS00029">
    <property type="entry name" value="Radical_SAM"/>
    <property type="match status" value="1"/>
</dbReference>
<dbReference type="STRING" id="1033734.GCA_000285535_03560"/>
<dbReference type="InterPro" id="IPR013785">
    <property type="entry name" value="Aldolase_TIM"/>
</dbReference>
<evidence type="ECO:0000256" key="3">
    <source>
        <dbReference type="ARBA" id="ARBA00022617"/>
    </source>
</evidence>
<evidence type="ECO:0000256" key="1">
    <source>
        <dbReference type="ARBA" id="ARBA00006100"/>
    </source>
</evidence>
<keyword evidence="7 9" id="KW-0411">Iron-sulfur</keyword>
<dbReference type="InterPro" id="IPR006638">
    <property type="entry name" value="Elp3/MiaA/NifB-like_rSAM"/>
</dbReference>
<keyword evidence="3 9" id="KW-0349">Heme</keyword>
<dbReference type="SFLD" id="SFLDG01065">
    <property type="entry name" value="anaerobic_coproporphyrinogen-I"/>
    <property type="match status" value="1"/>
</dbReference>
<evidence type="ECO:0000256" key="2">
    <source>
        <dbReference type="ARBA" id="ARBA00017228"/>
    </source>
</evidence>
<evidence type="ECO:0000256" key="8">
    <source>
        <dbReference type="ARBA" id="ARBA00023186"/>
    </source>
</evidence>
<dbReference type="OrthoDB" id="9808022at2"/>
<dbReference type="SFLD" id="SFLDG01082">
    <property type="entry name" value="B12-binding_domain_containing"/>
    <property type="match status" value="1"/>
</dbReference>
<dbReference type="AlphaFoldDB" id="A0A4S3Q0D9"/>
<dbReference type="InterPro" id="IPR007197">
    <property type="entry name" value="rSAM"/>
</dbReference>
<feature type="domain" description="Radical SAM core" evidence="10">
    <location>
        <begin position="1"/>
        <end position="234"/>
    </location>
</feature>
<dbReference type="InterPro" id="IPR004559">
    <property type="entry name" value="HemW-like"/>
</dbReference>
<keyword evidence="8 9" id="KW-0143">Chaperone</keyword>
<dbReference type="InterPro" id="IPR010723">
    <property type="entry name" value="HemN_C"/>
</dbReference>
<dbReference type="Pfam" id="PF04055">
    <property type="entry name" value="Radical_SAM"/>
    <property type="match status" value="1"/>
</dbReference>
<keyword evidence="5 9" id="KW-0479">Metal-binding</keyword>
<dbReference type="Gene3D" id="3.20.20.70">
    <property type="entry name" value="Aldolase class I"/>
    <property type="match status" value="1"/>
</dbReference>
<evidence type="ECO:0000259" key="10">
    <source>
        <dbReference type="PROSITE" id="PS51918"/>
    </source>
</evidence>
<dbReference type="Proteomes" id="UP000306477">
    <property type="component" value="Unassembled WGS sequence"/>
</dbReference>
<accession>A0A4S3Q0D9</accession>
<dbReference type="GO" id="GO:0004109">
    <property type="term" value="F:coproporphyrinogen oxidase activity"/>
    <property type="evidence" value="ECO:0007669"/>
    <property type="project" value="InterPro"/>
</dbReference>
<keyword evidence="4 9" id="KW-0949">S-adenosyl-L-methionine</keyword>
<dbReference type="RefSeq" id="WP_136377724.1">
    <property type="nucleotide sequence ID" value="NZ_SLUB01000001.1"/>
</dbReference>
<dbReference type="PROSITE" id="PS51918">
    <property type="entry name" value="RADICAL_SAM"/>
    <property type="match status" value="1"/>
</dbReference>
<dbReference type="InterPro" id="IPR034505">
    <property type="entry name" value="Coproporphyrinogen-III_oxidase"/>
</dbReference>
<evidence type="ECO:0000313" key="12">
    <source>
        <dbReference type="Proteomes" id="UP000306477"/>
    </source>
</evidence>
<dbReference type="SFLD" id="SFLDF00288">
    <property type="entry name" value="HemN-like__clustered_with_nucl"/>
    <property type="match status" value="1"/>
</dbReference>
<name>A0A4S3Q0D9_9BACI</name>
<evidence type="ECO:0000256" key="6">
    <source>
        <dbReference type="ARBA" id="ARBA00023004"/>
    </source>
</evidence>
<comment type="caution">
    <text evidence="11">The sequence shown here is derived from an EMBL/GenBank/DDBJ whole genome shotgun (WGS) entry which is preliminary data.</text>
</comment>
<organism evidence="11 12">
    <name type="scientific">Bacillus timonensis</name>
    <dbReference type="NCBI Taxonomy" id="1033734"/>
    <lineage>
        <taxon>Bacteria</taxon>
        <taxon>Bacillati</taxon>
        <taxon>Bacillota</taxon>
        <taxon>Bacilli</taxon>
        <taxon>Bacillales</taxon>
        <taxon>Bacillaceae</taxon>
        <taxon>Bacillus</taxon>
    </lineage>
</organism>
<evidence type="ECO:0000256" key="7">
    <source>
        <dbReference type="ARBA" id="ARBA00023014"/>
    </source>
</evidence>
<keyword evidence="12" id="KW-1185">Reference proteome</keyword>
<protein>
    <recommendedName>
        <fullName evidence="2 9">Heme chaperone HemW</fullName>
    </recommendedName>
</protein>
<evidence type="ECO:0000256" key="4">
    <source>
        <dbReference type="ARBA" id="ARBA00022691"/>
    </source>
</evidence>
<dbReference type="GO" id="GO:0046872">
    <property type="term" value="F:metal ion binding"/>
    <property type="evidence" value="ECO:0007669"/>
    <property type="project" value="UniProtKB-UniRule"/>
</dbReference>
<gene>
    <name evidence="11" type="ORF">E1I69_00710</name>
</gene>
<dbReference type="CDD" id="cd01335">
    <property type="entry name" value="Radical_SAM"/>
    <property type="match status" value="1"/>
</dbReference>
<dbReference type="SUPFAM" id="SSF102114">
    <property type="entry name" value="Radical SAM enzymes"/>
    <property type="match status" value="1"/>
</dbReference>
<keyword evidence="9" id="KW-0004">4Fe-4S</keyword>
<dbReference type="SMART" id="SM00729">
    <property type="entry name" value="Elp3"/>
    <property type="match status" value="1"/>
</dbReference>
<dbReference type="PANTHER" id="PTHR13932:SF5">
    <property type="entry name" value="RADICAL S-ADENOSYL METHIONINE DOMAIN-CONTAINING PROTEIN 1, MITOCHONDRIAL"/>
    <property type="match status" value="1"/>
</dbReference>
<comment type="function">
    <text evidence="9">Probably acts as a heme chaperone, transferring heme to an unknown acceptor. Binds one molecule of heme per monomer, possibly covalently. Binds 1 [4Fe-4S] cluster. The cluster is coordinated with 3 cysteines and an exchangeable S-adenosyl-L-methionine.</text>
</comment>
<comment type="subcellular location">
    <subcellularLocation>
        <location evidence="9">Cytoplasm</location>
    </subcellularLocation>
</comment>
<reference evidence="11 12" key="1">
    <citation type="journal article" date="2019" name="Indoor Air">
        <title>Impacts of indoor surface finishes on bacterial viability.</title>
        <authorList>
            <person name="Hu J."/>
            <person name="Maamar S.B."/>
            <person name="Glawe A.J."/>
            <person name="Gottel N."/>
            <person name="Gilbert J.A."/>
            <person name="Hartmann E.M."/>
        </authorList>
    </citation>
    <scope>NUCLEOTIDE SEQUENCE [LARGE SCALE GENOMIC DNA]</scope>
    <source>
        <strain evidence="11 12">AF060A6</strain>
    </source>
</reference>
<evidence type="ECO:0000313" key="11">
    <source>
        <dbReference type="EMBL" id="THE15405.1"/>
    </source>
</evidence>
<dbReference type="EMBL" id="SLUB01000001">
    <property type="protein sequence ID" value="THE15405.1"/>
    <property type="molecule type" value="Genomic_DNA"/>
</dbReference>